<evidence type="ECO:0000313" key="2">
    <source>
        <dbReference type="EMBL" id="CAA2972120.1"/>
    </source>
</evidence>
<organism evidence="2 3">
    <name type="scientific">Olea europaea subsp. europaea</name>
    <dbReference type="NCBI Taxonomy" id="158383"/>
    <lineage>
        <taxon>Eukaryota</taxon>
        <taxon>Viridiplantae</taxon>
        <taxon>Streptophyta</taxon>
        <taxon>Embryophyta</taxon>
        <taxon>Tracheophyta</taxon>
        <taxon>Spermatophyta</taxon>
        <taxon>Magnoliopsida</taxon>
        <taxon>eudicotyledons</taxon>
        <taxon>Gunneridae</taxon>
        <taxon>Pentapetalae</taxon>
        <taxon>asterids</taxon>
        <taxon>lamiids</taxon>
        <taxon>Lamiales</taxon>
        <taxon>Oleaceae</taxon>
        <taxon>Oleeae</taxon>
        <taxon>Olea</taxon>
    </lineage>
</organism>
<name>A0A8S0R0V6_OLEEU</name>
<comment type="caution">
    <text evidence="2">The sequence shown here is derived from an EMBL/GenBank/DDBJ whole genome shotgun (WGS) entry which is preliminary data.</text>
</comment>
<proteinExistence type="predicted"/>
<feature type="region of interest" description="Disordered" evidence="1">
    <location>
        <begin position="22"/>
        <end position="41"/>
    </location>
</feature>
<dbReference type="AlphaFoldDB" id="A0A8S0R0V6"/>
<reference evidence="2 3" key="1">
    <citation type="submission" date="2019-12" db="EMBL/GenBank/DDBJ databases">
        <authorList>
            <person name="Alioto T."/>
            <person name="Alioto T."/>
            <person name="Gomez Garrido J."/>
        </authorList>
    </citation>
    <scope>NUCLEOTIDE SEQUENCE [LARGE SCALE GENOMIC DNA]</scope>
</reference>
<keyword evidence="3" id="KW-1185">Reference proteome</keyword>
<dbReference type="Proteomes" id="UP000594638">
    <property type="component" value="Unassembled WGS sequence"/>
</dbReference>
<dbReference type="EMBL" id="CACTIH010002040">
    <property type="protein sequence ID" value="CAA2972120.1"/>
    <property type="molecule type" value="Genomic_DNA"/>
</dbReference>
<accession>A0A8S0R0V6</accession>
<gene>
    <name evidence="2" type="ORF">OLEA9_A080478</name>
</gene>
<evidence type="ECO:0000256" key="1">
    <source>
        <dbReference type="SAM" id="MobiDB-lite"/>
    </source>
</evidence>
<evidence type="ECO:0000313" key="3">
    <source>
        <dbReference type="Proteomes" id="UP000594638"/>
    </source>
</evidence>
<dbReference type="Gramene" id="OE9A080478T1">
    <property type="protein sequence ID" value="OE9A080478C1"/>
    <property type="gene ID" value="OE9A080478"/>
</dbReference>
<protein>
    <submittedName>
        <fullName evidence="2">Uncharacterized protein</fullName>
    </submittedName>
</protein>
<sequence length="142" mass="16516">MGHRHWRDWRRLLLLPQSHGGRRRSRWRQSGQAETEAGTERWPMAMGELSLLCAMLQWWETGSESQRRLKILDSGKPGKRNKVVELDHLASNNDVRELHEKLESSKRELLEERQTQGTVEEPLKHLGAAHSEAYTNVQELST</sequence>